<evidence type="ECO:0000256" key="3">
    <source>
        <dbReference type="ARBA" id="ARBA00022801"/>
    </source>
</evidence>
<feature type="domain" description="HD" evidence="4">
    <location>
        <begin position="34"/>
        <end position="148"/>
    </location>
</feature>
<name>A0ABU1NVU0_9BACL</name>
<keyword evidence="2" id="KW-0547">Nucleotide-binding</keyword>
<dbReference type="Proteomes" id="UP001267290">
    <property type="component" value="Unassembled WGS sequence"/>
</dbReference>
<dbReference type="InterPro" id="IPR051094">
    <property type="entry name" value="Diverse_Catalytic_Enzymes"/>
</dbReference>
<proteinExistence type="predicted"/>
<dbReference type="Pfam" id="PF01966">
    <property type="entry name" value="HD"/>
    <property type="match status" value="1"/>
</dbReference>
<evidence type="ECO:0000313" key="6">
    <source>
        <dbReference type="Proteomes" id="UP001267290"/>
    </source>
</evidence>
<dbReference type="PANTHER" id="PTHR35795:SF1">
    <property type="entry name" value="BIS(5'-NUCLEOSYL)-TETRAPHOSPHATASE, SYMMETRICAL"/>
    <property type="match status" value="1"/>
</dbReference>
<reference evidence="5 6" key="1">
    <citation type="submission" date="2023-07" db="EMBL/GenBank/DDBJ databases">
        <title>Sorghum-associated microbial communities from plants grown in Nebraska, USA.</title>
        <authorList>
            <person name="Schachtman D."/>
        </authorList>
    </citation>
    <scope>NUCLEOTIDE SEQUENCE [LARGE SCALE GENOMIC DNA]</scope>
    <source>
        <strain evidence="5 6">CC258</strain>
    </source>
</reference>
<dbReference type="NCBIfam" id="TIGR00488">
    <property type="entry name" value="bis(5'-nucleosyl)-tetraphosphatase (symmetrical) YqeK"/>
    <property type="match status" value="1"/>
</dbReference>
<dbReference type="InterPro" id="IPR006674">
    <property type="entry name" value="HD_domain"/>
</dbReference>
<comment type="caution">
    <text evidence="5">The sequence shown here is derived from an EMBL/GenBank/DDBJ whole genome shotgun (WGS) entry which is preliminary data.</text>
</comment>
<keyword evidence="1" id="KW-0479">Metal-binding</keyword>
<dbReference type="Gene3D" id="1.10.3210.10">
    <property type="entry name" value="Hypothetical protein af1432"/>
    <property type="match status" value="1"/>
</dbReference>
<keyword evidence="3 5" id="KW-0378">Hydrolase</keyword>
<dbReference type="InterPro" id="IPR006675">
    <property type="entry name" value="HDIG_dom"/>
</dbReference>
<dbReference type="EMBL" id="JAVDSB010000004">
    <property type="protein sequence ID" value="MDR6551595.1"/>
    <property type="molecule type" value="Genomic_DNA"/>
</dbReference>
<keyword evidence="6" id="KW-1185">Reference proteome</keyword>
<dbReference type="RefSeq" id="WP_310499170.1">
    <property type="nucleotide sequence ID" value="NZ_JAVDSB010000004.1"/>
</dbReference>
<organism evidence="5 6">
    <name type="scientific">Paenibacillus qinlingensis</name>
    <dbReference type="NCBI Taxonomy" id="1837343"/>
    <lineage>
        <taxon>Bacteria</taxon>
        <taxon>Bacillati</taxon>
        <taxon>Bacillota</taxon>
        <taxon>Bacilli</taxon>
        <taxon>Bacillales</taxon>
        <taxon>Paenibacillaceae</taxon>
        <taxon>Paenibacillus</taxon>
    </lineage>
</organism>
<evidence type="ECO:0000313" key="5">
    <source>
        <dbReference type="EMBL" id="MDR6551595.1"/>
    </source>
</evidence>
<sequence length="206" mass="23625">MSNRYLKFIEKISFTGDLRKDIESFFTYHNESSTYQHTISVENEAVRIANLFGVNGEFASQAAYLHDISNVIPKSEMMGIAESSSMEILEDEYRYPRIIHQKLSRDMAANIFNCTNVAVLRAIECHTTLKAGASQLDKVLFVADKISWDLPGENAYQDEMRKQIALLDLNAAVLIYLNHVWEQRDKLKLVHPWLIAAREELLLSQV</sequence>
<evidence type="ECO:0000259" key="4">
    <source>
        <dbReference type="Pfam" id="PF01966"/>
    </source>
</evidence>
<dbReference type="GO" id="GO:0016787">
    <property type="term" value="F:hydrolase activity"/>
    <property type="evidence" value="ECO:0007669"/>
    <property type="project" value="UniProtKB-KW"/>
</dbReference>
<protein>
    <submittedName>
        <fullName evidence="5">HD superfamily hydrolase involved in NAD metabolism</fullName>
    </submittedName>
</protein>
<dbReference type="PANTHER" id="PTHR35795">
    <property type="entry name" value="SLR1885 PROTEIN"/>
    <property type="match status" value="1"/>
</dbReference>
<dbReference type="NCBIfam" id="TIGR00277">
    <property type="entry name" value="HDIG"/>
    <property type="match status" value="1"/>
</dbReference>
<evidence type="ECO:0000256" key="2">
    <source>
        <dbReference type="ARBA" id="ARBA00022741"/>
    </source>
</evidence>
<evidence type="ECO:0000256" key="1">
    <source>
        <dbReference type="ARBA" id="ARBA00022723"/>
    </source>
</evidence>
<dbReference type="SUPFAM" id="SSF109604">
    <property type="entry name" value="HD-domain/PDEase-like"/>
    <property type="match status" value="1"/>
</dbReference>
<gene>
    <name evidence="5" type="ORF">J2736_002784</name>
</gene>
<dbReference type="InterPro" id="IPR005249">
    <property type="entry name" value="YqeK"/>
</dbReference>
<accession>A0ABU1NVU0</accession>